<accession>A0A2S7J0V6</accession>
<dbReference type="Pfam" id="PF05947">
    <property type="entry name" value="T6SS_TssF"/>
    <property type="match status" value="1"/>
</dbReference>
<dbReference type="RefSeq" id="WP_104755302.1">
    <property type="nucleotide sequence ID" value="NZ_JBHEEO010000031.1"/>
</dbReference>
<organism evidence="1 2">
    <name type="scientific">Brucella oryzae</name>
    <dbReference type="NCBI Taxonomy" id="335286"/>
    <lineage>
        <taxon>Bacteria</taxon>
        <taxon>Pseudomonadati</taxon>
        <taxon>Pseudomonadota</taxon>
        <taxon>Alphaproteobacteria</taxon>
        <taxon>Hyphomicrobiales</taxon>
        <taxon>Brucellaceae</taxon>
        <taxon>Brucella/Ochrobactrum group</taxon>
        <taxon>Brucella</taxon>
    </lineage>
</organism>
<comment type="caution">
    <text evidence="1">The sequence shown here is derived from an EMBL/GenBank/DDBJ whole genome shotgun (WGS) entry which is preliminary data.</text>
</comment>
<dbReference type="PANTHER" id="PTHR35370:SF1">
    <property type="entry name" value="TYPE VI SECRETION SYSTEM COMPONENT TSSF1"/>
    <property type="match status" value="1"/>
</dbReference>
<dbReference type="PIRSF" id="PIRSF028304">
    <property type="entry name" value="UCP028304"/>
    <property type="match status" value="1"/>
</dbReference>
<dbReference type="EMBL" id="PTRC01000014">
    <property type="protein sequence ID" value="PQA73891.1"/>
    <property type="molecule type" value="Genomic_DNA"/>
</dbReference>
<evidence type="ECO:0000313" key="2">
    <source>
        <dbReference type="Proteomes" id="UP000238493"/>
    </source>
</evidence>
<reference evidence="1 2" key="1">
    <citation type="submission" date="2018-02" db="EMBL/GenBank/DDBJ databases">
        <title>Draft genome sequence of Ochrobactrum oryzae found in Brazil.</title>
        <authorList>
            <person name="Cerdeira L."/>
            <person name="Andrade F."/>
            <person name="Zacariotto T."/>
            <person name="Barbosa B."/>
            <person name="Santos S."/>
            <person name="Cassetari V."/>
            <person name="Lincopan N."/>
        </authorList>
    </citation>
    <scope>NUCLEOTIDE SEQUENCE [LARGE SCALE GENOMIC DNA]</scope>
    <source>
        <strain evidence="1 2">OA447</strain>
    </source>
</reference>
<name>A0A2S7J0V6_9HYPH</name>
<proteinExistence type="predicted"/>
<dbReference type="Proteomes" id="UP000238493">
    <property type="component" value="Unassembled WGS sequence"/>
</dbReference>
<dbReference type="OrthoDB" id="9763676at2"/>
<gene>
    <name evidence="1" type="primary">vasA</name>
    <name evidence="1" type="ORF">C3731_08720</name>
</gene>
<keyword evidence="2" id="KW-1185">Reference proteome</keyword>
<evidence type="ECO:0000313" key="1">
    <source>
        <dbReference type="EMBL" id="PQA73891.1"/>
    </source>
</evidence>
<sequence length="590" mass="65820">MQKEFLAFYHDELQTLRRRATVFSRTYPEAAAKLRLVEGLADDPHVERLIESFAFISARIRHKLEDSFPELSAGLIEAIYPHLLAPRPAMSLVSLVPSPDLTAVQRVPRGFELLSDDINGDKCRFRTTQAVDLIPAKIIDVRYETDREVLSSCPFDTAQSALIISLSPLKKDGHLGAAGLKTLRFHLSGTWEQASLLYMRILANAVGMSLCNTQDTEEPEFLSSDHIVPAGFADEEGLLQPSAHFHTGLRLLSEFFALKHKFLFFDISGLENWQSKKLTLTIYLDRQDSALRKNLTADSISLNTTPVINLFQQRCEPVHVNGEREQYPFVPDYRFRQTRKFHSVDCVTAVSENGATILCHPAGHAKICSGSSSLVWQIVRDSSAGEDEDCMIGFSGSALDRGQSFVAQIEALCTNGQLPNQLPYNNGSLQLLPAKPHSMIAAIRCLMPFTSSVAKPLSGDQLWRFIAHLRVNHLSISNDTGQTLREILRLYQANEDADGQKFIDSVQSVTPRSSMYRLRQGGFAAATDFDICFSADTISPAGIFIFASVLNRFLQLYTSINSFSRVTARMENLAEPVVRFPFCPSIRKPV</sequence>
<dbReference type="AlphaFoldDB" id="A0A2S7J0V6"/>
<dbReference type="NCBIfam" id="TIGR03359">
    <property type="entry name" value="VI_chp_6"/>
    <property type="match status" value="1"/>
</dbReference>
<dbReference type="InterPro" id="IPR010272">
    <property type="entry name" value="T6SS_TssF"/>
</dbReference>
<protein>
    <submittedName>
        <fullName evidence="1">Type VI secretion system baseplate subunit TssF</fullName>
    </submittedName>
</protein>
<dbReference type="PANTHER" id="PTHR35370">
    <property type="entry name" value="CYTOPLASMIC PROTEIN-RELATED-RELATED"/>
    <property type="match status" value="1"/>
</dbReference>